<sequence length="568" mass="62880">MIESLEYTLTLADTQLATGFFKAIPRCCPSLERALDLLNDHPMDQFLHQYALDLMAQLNPDQMTALITRAKAENNMVLKALACEQLLLFHALPKVEQFFSRENLVELCRHTPLVDIRSALMPNQRLHKGWIKIFKANMVDHLPLPPLDNTGLPPICQGECMVTTPPATTIDSLVTADINTPGNKQEFSLEQTTQTAMERLENAGVKIKKEMRHESSLSPFALLRQWRFSTTTTNRRNRFTLEGPQTSYGKGLSLEHARASLAMEMVERCSAFATISDKEVMGYARPYPLTRATHQELLDQGKKALNPQDLALEVNYNDEPLHWIEGTTPGTNGLEPAMVPVQALFLFCNLDETALFSGLGSTGLASGNTMEQAKVSALLEVVERHQEATVPFTPETCFNLVPGTSGIASLLDGYRAMGIHLQFQDLTPKSGIPCCKCFVRAKDGTIHKGTAAHLSARRAIVSAMTETTYPFPSGPPSAAGMADLIPVGYDNLPDYSTNDHGRDLALLEKLLLANGQSPFYVDLTRRDIGLPVVKALIPGMDILGDFDRFSRVHPELFQNYLELFSPPQ</sequence>
<dbReference type="PANTHER" id="PTHR37809:SF1">
    <property type="entry name" value="RIBOSOMAL PROTEIN S12 METHYLTHIOTRANSFERASE ACCESSORY FACTOR YCAO"/>
    <property type="match status" value="1"/>
</dbReference>
<dbReference type="HOGENOM" id="CLU_035119_0_0_7"/>
<evidence type="ECO:0000313" key="2">
    <source>
        <dbReference type="EMBL" id="ACN14008.1"/>
    </source>
</evidence>
<evidence type="ECO:0000313" key="3">
    <source>
        <dbReference type="Proteomes" id="UP000000442"/>
    </source>
</evidence>
<dbReference type="STRING" id="177437.HRM2_08950"/>
<dbReference type="Pfam" id="PF02624">
    <property type="entry name" value="YcaO"/>
    <property type="match status" value="2"/>
</dbReference>
<dbReference type="AlphaFoldDB" id="C0QKD7"/>
<dbReference type="InterPro" id="IPR003776">
    <property type="entry name" value="YcaO-like_dom"/>
</dbReference>
<organism evidence="2 3">
    <name type="scientific">Desulforapulum autotrophicum (strain ATCC 43914 / DSM 3382 / VKM B-1955 / HRM2)</name>
    <name type="common">Desulfobacterium autotrophicum</name>
    <dbReference type="NCBI Taxonomy" id="177437"/>
    <lineage>
        <taxon>Bacteria</taxon>
        <taxon>Pseudomonadati</taxon>
        <taxon>Thermodesulfobacteriota</taxon>
        <taxon>Desulfobacteria</taxon>
        <taxon>Desulfobacterales</taxon>
        <taxon>Desulfobacteraceae</taxon>
        <taxon>Desulforapulum</taxon>
    </lineage>
</organism>
<dbReference type="eggNOG" id="COG1944">
    <property type="taxonomic scope" value="Bacteria"/>
</dbReference>
<dbReference type="Proteomes" id="UP000000442">
    <property type="component" value="Chromosome"/>
</dbReference>
<dbReference type="RefSeq" id="WP_012663248.1">
    <property type="nucleotide sequence ID" value="NC_012108.1"/>
</dbReference>
<proteinExistence type="predicted"/>
<dbReference type="Gene3D" id="3.30.1330.230">
    <property type="match status" value="1"/>
</dbReference>
<dbReference type="PANTHER" id="PTHR37809">
    <property type="entry name" value="RIBOSOMAL PROTEIN S12 METHYLTHIOTRANSFERASE ACCESSORY FACTOR YCAO"/>
    <property type="match status" value="1"/>
</dbReference>
<keyword evidence="3" id="KW-1185">Reference proteome</keyword>
<dbReference type="OrthoDB" id="5380721at2"/>
<feature type="domain" description="YcaO" evidence="1">
    <location>
        <begin position="249"/>
        <end position="568"/>
    </location>
</feature>
<dbReference type="KEGG" id="dat:HRM2_08950"/>
<name>C0QKD7_DESAH</name>
<protein>
    <recommendedName>
        <fullName evidence="1">YcaO domain-containing protein</fullName>
    </recommendedName>
</protein>
<dbReference type="EMBL" id="CP001087">
    <property type="protein sequence ID" value="ACN14008.1"/>
    <property type="molecule type" value="Genomic_DNA"/>
</dbReference>
<accession>C0QKD7</accession>
<dbReference type="PROSITE" id="PS51664">
    <property type="entry name" value="YCAO"/>
    <property type="match status" value="1"/>
</dbReference>
<gene>
    <name evidence="2" type="ordered locus">HRM2_08950</name>
</gene>
<evidence type="ECO:0000259" key="1">
    <source>
        <dbReference type="PROSITE" id="PS51664"/>
    </source>
</evidence>
<reference evidence="2 3" key="1">
    <citation type="journal article" date="2009" name="Environ. Microbiol.">
        <title>Genome sequence of Desulfobacterium autotrophicum HRM2, a marine sulfate reducer oxidizing organic carbon completely to carbon dioxide.</title>
        <authorList>
            <person name="Strittmatter A.W."/>
            <person name="Liesegang H."/>
            <person name="Rabus R."/>
            <person name="Decker I."/>
            <person name="Amann J."/>
            <person name="Andres S."/>
            <person name="Henne A."/>
            <person name="Fricke W.F."/>
            <person name="Martinez-Arias R."/>
            <person name="Bartels D."/>
            <person name="Goesmann A."/>
            <person name="Krause L."/>
            <person name="Puehler A."/>
            <person name="Klenk H.P."/>
            <person name="Richter M."/>
            <person name="Schuler M."/>
            <person name="Gloeckner F.O."/>
            <person name="Meyerdierks A."/>
            <person name="Gottschalk G."/>
            <person name="Amann R."/>
        </authorList>
    </citation>
    <scope>NUCLEOTIDE SEQUENCE [LARGE SCALE GENOMIC DNA]</scope>
    <source>
        <strain evidence="3">ATCC 43914 / DSM 3382 / HRM2</strain>
    </source>
</reference>